<name>A0A8J2K2G2_9HEXA</name>
<keyword evidence="2" id="KW-1185">Reference proteome</keyword>
<comment type="caution">
    <text evidence="1">The sequence shown here is derived from an EMBL/GenBank/DDBJ whole genome shotgun (WGS) entry which is preliminary data.</text>
</comment>
<sequence length="125" mass="14160">MLVKKRPFRSQDSWSQASVDDNCESLALRPSLPKIPALLDSAFPGPTPNPATPEAKTITQLLPPCSRSKQPFENKFKDYMDILHMQCWLKTKTRYDDKGNRLFGVEIEIQNPSPHADSGSERNFV</sequence>
<dbReference type="EMBL" id="CAJVCH010168000">
    <property type="protein sequence ID" value="CAG7728752.1"/>
    <property type="molecule type" value="Genomic_DNA"/>
</dbReference>
<organism evidence="1 2">
    <name type="scientific">Allacma fusca</name>
    <dbReference type="NCBI Taxonomy" id="39272"/>
    <lineage>
        <taxon>Eukaryota</taxon>
        <taxon>Metazoa</taxon>
        <taxon>Ecdysozoa</taxon>
        <taxon>Arthropoda</taxon>
        <taxon>Hexapoda</taxon>
        <taxon>Collembola</taxon>
        <taxon>Symphypleona</taxon>
        <taxon>Sminthuridae</taxon>
        <taxon>Allacma</taxon>
    </lineage>
</organism>
<dbReference type="Proteomes" id="UP000708208">
    <property type="component" value="Unassembled WGS sequence"/>
</dbReference>
<evidence type="ECO:0000313" key="2">
    <source>
        <dbReference type="Proteomes" id="UP000708208"/>
    </source>
</evidence>
<accession>A0A8J2K2G2</accession>
<proteinExistence type="predicted"/>
<dbReference type="AlphaFoldDB" id="A0A8J2K2G2"/>
<protein>
    <submittedName>
        <fullName evidence="1">Uncharacterized protein</fullName>
    </submittedName>
</protein>
<gene>
    <name evidence="1" type="ORF">AFUS01_LOCUS17509</name>
</gene>
<evidence type="ECO:0000313" key="1">
    <source>
        <dbReference type="EMBL" id="CAG7728752.1"/>
    </source>
</evidence>
<reference evidence="1" key="1">
    <citation type="submission" date="2021-06" db="EMBL/GenBank/DDBJ databases">
        <authorList>
            <person name="Hodson N. C."/>
            <person name="Mongue J. A."/>
            <person name="Jaron S. K."/>
        </authorList>
    </citation>
    <scope>NUCLEOTIDE SEQUENCE</scope>
</reference>